<accession>A0ABT9ZT35</accession>
<evidence type="ECO:0000256" key="7">
    <source>
        <dbReference type="ARBA" id="ARBA00023315"/>
    </source>
</evidence>
<comment type="PTM">
    <text evidence="9">Cleaved by autocatalysis into a large and a small subunit.</text>
</comment>
<dbReference type="PRINTS" id="PR01210">
    <property type="entry name" value="GGTRANSPTASE"/>
</dbReference>
<dbReference type="InterPro" id="IPR043138">
    <property type="entry name" value="GGT_lsub"/>
</dbReference>
<reference evidence="10 11" key="1">
    <citation type="submission" date="2023-07" db="EMBL/GenBank/DDBJ databases">
        <title>Genomic Encyclopedia of Type Strains, Phase IV (KMG-IV): sequencing the most valuable type-strain genomes for metagenomic binning, comparative biology and taxonomic classification.</title>
        <authorList>
            <person name="Goeker M."/>
        </authorList>
    </citation>
    <scope>NUCLEOTIDE SEQUENCE [LARGE SCALE GENOMIC DNA]</scope>
    <source>
        <strain evidence="10 11">DSM 9768</strain>
    </source>
</reference>
<comment type="catalytic activity">
    <reaction evidence="2 9">
        <text>glutathione + H2O = L-cysteinylglycine + L-glutamate</text>
        <dbReference type="Rhea" id="RHEA:28807"/>
        <dbReference type="ChEBI" id="CHEBI:15377"/>
        <dbReference type="ChEBI" id="CHEBI:29985"/>
        <dbReference type="ChEBI" id="CHEBI:57925"/>
        <dbReference type="ChEBI" id="CHEBI:61694"/>
        <dbReference type="EC" id="3.4.19.13"/>
    </reaction>
</comment>
<dbReference type="GO" id="GO:0103068">
    <property type="term" value="F:leukotriene C4 gamma-glutamyl transferase activity"/>
    <property type="evidence" value="ECO:0007669"/>
    <property type="project" value="UniProtKB-EC"/>
</dbReference>
<sequence length="539" mass="59498">MLGIVIILNVKEDSFSKQVHVFTNKSSDFIISSNFEGEQISTYGITSDNPLATQVGIKILEQGGNAVDAAIAVSFILGVVEPFGSGIGGGGIMLIHPGYGEDPVVYDYRETAPIQMDSNGIGIPGFVKGMYEVHNDFGEMDIQKLIEPSIQFAENGVPVSQSLAERFAFAANRLPPLDHFFPNGKALKKDDILIQTDLAKTLRSIQEKGPSVFYHGYIADSIMRQAGSIDKQDLQSYNVVVKDPLQGKFDEFDVYTPPPPAGGVMLIQTLLLAELLNIEETKTNNSIFTTLMGLINRKSYKDRLHKIGDPTFVDVPMEEMISQEHIDYLASNITNLNLYEEGSLQLDSQADIDDHENTTHFVVVDSNGMMVSATNTLSNFFGSGKYVEGFFLNNQLHNFSNTTNSPNRPEPGKRPYSYISPTILAKDGKPVMGVGSSGGRRITSMIAQTLIKMIKFKEPIQSSIEAPRTFLEIDQDVLTVEKGFIFLEDFVERGLRVEYSNSNSYFGAVQALVIDYQNNKIYGGSDPRRGGSWKSKVED</sequence>
<evidence type="ECO:0000256" key="3">
    <source>
        <dbReference type="ARBA" id="ARBA00009381"/>
    </source>
</evidence>
<proteinExistence type="inferred from homology"/>
<dbReference type="Gene3D" id="3.60.20.40">
    <property type="match status" value="1"/>
</dbReference>
<dbReference type="EMBL" id="JAUSUG010000003">
    <property type="protein sequence ID" value="MDQ0253917.1"/>
    <property type="molecule type" value="Genomic_DNA"/>
</dbReference>
<dbReference type="InterPro" id="IPR000101">
    <property type="entry name" value="GGT_peptidase"/>
</dbReference>
<evidence type="ECO:0000256" key="4">
    <source>
        <dbReference type="ARBA" id="ARBA00022679"/>
    </source>
</evidence>
<comment type="catalytic activity">
    <reaction evidence="1 9">
        <text>an S-substituted glutathione + H2O = an S-substituted L-cysteinylglycine + L-glutamate</text>
        <dbReference type="Rhea" id="RHEA:59468"/>
        <dbReference type="ChEBI" id="CHEBI:15377"/>
        <dbReference type="ChEBI" id="CHEBI:29985"/>
        <dbReference type="ChEBI" id="CHEBI:90779"/>
        <dbReference type="ChEBI" id="CHEBI:143103"/>
        <dbReference type="EC" id="3.4.19.13"/>
    </reaction>
</comment>
<dbReference type="InterPro" id="IPR043137">
    <property type="entry name" value="GGT_ssub_C"/>
</dbReference>
<comment type="pathway">
    <text evidence="9">Sulfur metabolism; glutathione metabolism.</text>
</comment>
<keyword evidence="11" id="KW-1185">Reference proteome</keyword>
<dbReference type="SUPFAM" id="SSF56235">
    <property type="entry name" value="N-terminal nucleophile aminohydrolases (Ntn hydrolases)"/>
    <property type="match status" value="1"/>
</dbReference>
<name>A0ABT9ZT35_9BACI</name>
<evidence type="ECO:0000256" key="6">
    <source>
        <dbReference type="ARBA" id="ARBA00023145"/>
    </source>
</evidence>
<gene>
    <name evidence="10" type="ORF">J2S74_001289</name>
</gene>
<protein>
    <recommendedName>
        <fullName evidence="9">Glutathione hydrolase proenzyme</fullName>
        <ecNumber evidence="9">2.3.2.2</ecNumber>
        <ecNumber evidence="9">3.4.19.13</ecNumber>
    </recommendedName>
    <component>
        <recommendedName>
            <fullName evidence="9">Glutathione hydrolase large chain</fullName>
        </recommendedName>
    </component>
    <component>
        <recommendedName>
            <fullName evidence="9">Glutathione hydrolase small chain</fullName>
        </recommendedName>
    </component>
</protein>
<dbReference type="InterPro" id="IPR029055">
    <property type="entry name" value="Ntn_hydrolases_N"/>
</dbReference>
<keyword evidence="5 9" id="KW-0378">Hydrolase</keyword>
<comment type="catalytic activity">
    <reaction evidence="8 9">
        <text>an N-terminal (5-L-glutamyl)-[peptide] + an alpha-amino acid = 5-L-glutamyl amino acid + an N-terminal L-alpha-aminoacyl-[peptide]</text>
        <dbReference type="Rhea" id="RHEA:23904"/>
        <dbReference type="Rhea" id="RHEA-COMP:9780"/>
        <dbReference type="Rhea" id="RHEA-COMP:9795"/>
        <dbReference type="ChEBI" id="CHEBI:77644"/>
        <dbReference type="ChEBI" id="CHEBI:78597"/>
        <dbReference type="ChEBI" id="CHEBI:78599"/>
        <dbReference type="ChEBI" id="CHEBI:78608"/>
        <dbReference type="EC" id="2.3.2.2"/>
    </reaction>
</comment>
<comment type="similarity">
    <text evidence="3 9">Belongs to the gamma-glutamyltransferase family.</text>
</comment>
<dbReference type="EC" id="2.3.2.2" evidence="9"/>
<evidence type="ECO:0000313" key="10">
    <source>
        <dbReference type="EMBL" id="MDQ0253917.1"/>
    </source>
</evidence>
<dbReference type="EC" id="3.4.19.13" evidence="9"/>
<evidence type="ECO:0000256" key="5">
    <source>
        <dbReference type="ARBA" id="ARBA00022801"/>
    </source>
</evidence>
<dbReference type="PANTHER" id="PTHR43199:SF1">
    <property type="entry name" value="GLUTATHIONE HYDROLASE PROENZYME"/>
    <property type="match status" value="1"/>
</dbReference>
<dbReference type="Gene3D" id="1.10.246.130">
    <property type="match status" value="1"/>
</dbReference>
<evidence type="ECO:0000256" key="2">
    <source>
        <dbReference type="ARBA" id="ARBA00001089"/>
    </source>
</evidence>
<keyword evidence="9" id="KW-0317">Glutathione biosynthesis</keyword>
<dbReference type="PANTHER" id="PTHR43199">
    <property type="entry name" value="GLUTATHIONE HYDROLASE"/>
    <property type="match status" value="1"/>
</dbReference>
<keyword evidence="4 9" id="KW-0808">Transferase</keyword>
<dbReference type="Proteomes" id="UP001230005">
    <property type="component" value="Unassembled WGS sequence"/>
</dbReference>
<keyword evidence="7 9" id="KW-0012">Acyltransferase</keyword>
<evidence type="ECO:0000256" key="1">
    <source>
        <dbReference type="ARBA" id="ARBA00001049"/>
    </source>
</evidence>
<dbReference type="Pfam" id="PF01019">
    <property type="entry name" value="G_glu_transpept"/>
    <property type="match status" value="1"/>
</dbReference>
<dbReference type="RefSeq" id="WP_307323146.1">
    <property type="nucleotide sequence ID" value="NZ_JAUSUG010000003.1"/>
</dbReference>
<keyword evidence="6 9" id="KW-0865">Zymogen</keyword>
<evidence type="ECO:0000256" key="9">
    <source>
        <dbReference type="RuleBase" id="RU368036"/>
    </source>
</evidence>
<evidence type="ECO:0000313" key="11">
    <source>
        <dbReference type="Proteomes" id="UP001230005"/>
    </source>
</evidence>
<dbReference type="GO" id="GO:0036374">
    <property type="term" value="F:glutathione hydrolase activity"/>
    <property type="evidence" value="ECO:0007669"/>
    <property type="project" value="UniProtKB-EC"/>
</dbReference>
<dbReference type="InterPro" id="IPR051792">
    <property type="entry name" value="GGT_bact"/>
</dbReference>
<organism evidence="10 11">
    <name type="scientific">Evansella vedderi</name>
    <dbReference type="NCBI Taxonomy" id="38282"/>
    <lineage>
        <taxon>Bacteria</taxon>
        <taxon>Bacillati</taxon>
        <taxon>Bacillota</taxon>
        <taxon>Bacilli</taxon>
        <taxon>Bacillales</taxon>
        <taxon>Bacillaceae</taxon>
        <taxon>Evansella</taxon>
    </lineage>
</organism>
<comment type="subunit">
    <text evidence="9">This enzyme consists of two polypeptide chains, which are synthesized in precursor form from a single polypeptide.</text>
</comment>
<evidence type="ECO:0000256" key="8">
    <source>
        <dbReference type="ARBA" id="ARBA00047417"/>
    </source>
</evidence>
<dbReference type="NCBIfam" id="TIGR00066">
    <property type="entry name" value="g_glut_trans"/>
    <property type="match status" value="1"/>
</dbReference>
<comment type="caution">
    <text evidence="10">The sequence shown here is derived from an EMBL/GenBank/DDBJ whole genome shotgun (WGS) entry which is preliminary data.</text>
</comment>